<accession>A0AAE0L243</accession>
<proteinExistence type="predicted"/>
<dbReference type="AlphaFoldDB" id="A0AAE0L243"/>
<dbReference type="EMBL" id="LGRX02011075">
    <property type="protein sequence ID" value="KAK3269296.1"/>
    <property type="molecule type" value="Genomic_DNA"/>
</dbReference>
<comment type="caution">
    <text evidence="1">The sequence shown here is derived from an EMBL/GenBank/DDBJ whole genome shotgun (WGS) entry which is preliminary data.</text>
</comment>
<name>A0AAE0L243_9CHLO</name>
<organism evidence="1 2">
    <name type="scientific">Cymbomonas tetramitiformis</name>
    <dbReference type="NCBI Taxonomy" id="36881"/>
    <lineage>
        <taxon>Eukaryota</taxon>
        <taxon>Viridiplantae</taxon>
        <taxon>Chlorophyta</taxon>
        <taxon>Pyramimonadophyceae</taxon>
        <taxon>Pyramimonadales</taxon>
        <taxon>Pyramimonadaceae</taxon>
        <taxon>Cymbomonas</taxon>
    </lineage>
</organism>
<dbReference type="Proteomes" id="UP001190700">
    <property type="component" value="Unassembled WGS sequence"/>
</dbReference>
<evidence type="ECO:0000313" key="1">
    <source>
        <dbReference type="EMBL" id="KAK3269296.1"/>
    </source>
</evidence>
<evidence type="ECO:0000313" key="2">
    <source>
        <dbReference type="Proteomes" id="UP001190700"/>
    </source>
</evidence>
<protein>
    <submittedName>
        <fullName evidence="1">Uncharacterized protein</fullName>
    </submittedName>
</protein>
<gene>
    <name evidence="1" type="ORF">CYMTET_22258</name>
</gene>
<reference evidence="1 2" key="1">
    <citation type="journal article" date="2015" name="Genome Biol. Evol.">
        <title>Comparative Genomics of a Bacterivorous Green Alga Reveals Evolutionary Causalities and Consequences of Phago-Mixotrophic Mode of Nutrition.</title>
        <authorList>
            <person name="Burns J.A."/>
            <person name="Paasch A."/>
            <person name="Narechania A."/>
            <person name="Kim E."/>
        </authorList>
    </citation>
    <scope>NUCLEOTIDE SEQUENCE [LARGE SCALE GENOMIC DNA]</scope>
    <source>
        <strain evidence="1 2">PLY_AMNH</strain>
    </source>
</reference>
<sequence length="177" mass="19985">MWRTLSILPGATKGLKAAAFYPEEGWMRNTVRRALLEFALVADMVVAEHIVRGIRVSLSSDKTTWMCDVLLQQIAMYFRLDGKLQSYPMAIQERAAGDGGEGAGVEEVIAYFIQLQAWMELPVMRRQDIVGASADHAADTTGWMSALERTRRAEYDAYERKALQPYFQQEQQFLAGT</sequence>
<keyword evidence="2" id="KW-1185">Reference proteome</keyword>